<proteinExistence type="predicted"/>
<accession>A6USU7</accession>
<dbReference type="KEGG" id="mvn:Mevan_1677"/>
<evidence type="ECO:0008006" key="4">
    <source>
        <dbReference type="Google" id="ProtNLM"/>
    </source>
</evidence>
<evidence type="ECO:0000313" key="3">
    <source>
        <dbReference type="Proteomes" id="UP000001107"/>
    </source>
</evidence>
<dbReference type="PANTHER" id="PTHR35902">
    <property type="entry name" value="S-LAYER DOMAIN-LIKE PROTEIN-RELATED"/>
    <property type="match status" value="1"/>
</dbReference>
<dbReference type="AlphaFoldDB" id="A6USU7"/>
<name>A6USU7_METVS</name>
<dbReference type="eggNOG" id="arCOG02079">
    <property type="taxonomic scope" value="Archaea"/>
</dbReference>
<dbReference type="PANTHER" id="PTHR35902:SF3">
    <property type="entry name" value="NPCBM-ASSOCIATED, NEW3 DOMAIN OF ALPHA-GALACTOSIDASE"/>
    <property type="match status" value="1"/>
</dbReference>
<keyword evidence="3" id="KW-1185">Reference proteome</keyword>
<dbReference type="STRING" id="406327.Mevan_1677"/>
<dbReference type="InterPro" id="IPR013783">
    <property type="entry name" value="Ig-like_fold"/>
</dbReference>
<feature type="transmembrane region" description="Helical" evidence="1">
    <location>
        <begin position="397"/>
        <end position="419"/>
    </location>
</feature>
<evidence type="ECO:0000256" key="1">
    <source>
        <dbReference type="SAM" id="Phobius"/>
    </source>
</evidence>
<dbReference type="GeneID" id="5325298"/>
<sequence>MNYFKTGSVILILLFSITGNFTYTFYGDVNDYVILNINKVNQDPDPAISGETFDLRVRVENNGGKGEGEFIIEIDPTYPFKLVEGESKTQNIGIINGYEDGNDAIIAKFRLRVSEDAIAGDYPINVRLYKKGEDSSLGYTKEITITVGTKESAEVRINIDEIIPGEKTEVTFTVKNTGSAPIKNLEFSWTSENNALLPLGSGNIKTISYIGVSESQNLTYNVLASTNVNPGVYELSINLKYDDSLKNSNSVETHIAGVSILGRTDFDVAYYGKSGSEYSFTVMNIGKSSASSVIASIPKQDGWTVTGSSSSIIGNLDNGDYTFSNFELVKIQNTELPLLVDITYTDFEGNRIIVQKEVSIYLNSFFESDNTKNIEDNVRNKGRTTPLQGIKDSVYKLISYVVVIISIIVSVVLGRFYLISKKKEIIKNR</sequence>
<keyword evidence="1" id="KW-1133">Transmembrane helix</keyword>
<keyword evidence="1" id="KW-0812">Transmembrane</keyword>
<dbReference type="OrthoDB" id="56770at2157"/>
<gene>
    <name evidence="2" type="ordered locus">Mevan_1677</name>
</gene>
<organism evidence="2 3">
    <name type="scientific">Methanococcus vannielii (strain ATCC 35089 / DSM 1224 / JCM 13029 / OCM 148 / SB)</name>
    <dbReference type="NCBI Taxonomy" id="406327"/>
    <lineage>
        <taxon>Archaea</taxon>
        <taxon>Methanobacteriati</taxon>
        <taxon>Methanobacteriota</taxon>
        <taxon>Methanomada group</taxon>
        <taxon>Methanococci</taxon>
        <taxon>Methanococcales</taxon>
        <taxon>Methanococcaceae</taxon>
        <taxon>Methanococcus</taxon>
    </lineage>
</organism>
<evidence type="ECO:0000313" key="2">
    <source>
        <dbReference type="EMBL" id="ABR55569.1"/>
    </source>
</evidence>
<protein>
    <recommendedName>
        <fullName evidence="4">S-layer domain-like protein</fullName>
    </recommendedName>
</protein>
<dbReference type="Gene3D" id="2.60.40.10">
    <property type="entry name" value="Immunoglobulins"/>
    <property type="match status" value="1"/>
</dbReference>
<reference evidence="2" key="1">
    <citation type="submission" date="2007-06" db="EMBL/GenBank/DDBJ databases">
        <title>Complete sequence of Methanococcus vannielii SB.</title>
        <authorList>
            <consortium name="US DOE Joint Genome Institute"/>
            <person name="Copeland A."/>
            <person name="Lucas S."/>
            <person name="Lapidus A."/>
            <person name="Barry K."/>
            <person name="Glavina del Rio T."/>
            <person name="Dalin E."/>
            <person name="Tice H."/>
            <person name="Pitluck S."/>
            <person name="Chain P."/>
            <person name="Malfatti S."/>
            <person name="Shin M."/>
            <person name="Vergez L."/>
            <person name="Schmutz J."/>
            <person name="Larimer F."/>
            <person name="Land M."/>
            <person name="Hauser L."/>
            <person name="Kyrpides N."/>
            <person name="Anderson I."/>
            <person name="Sieprawska-Lupa M."/>
            <person name="Whitman W.B."/>
            <person name="Richardson P."/>
        </authorList>
    </citation>
    <scope>NUCLEOTIDE SEQUENCE [LARGE SCALE GENOMIC DNA]</scope>
    <source>
        <strain evidence="2">SB</strain>
    </source>
</reference>
<dbReference type="RefSeq" id="WP_012066482.1">
    <property type="nucleotide sequence ID" value="NC_009634.1"/>
</dbReference>
<dbReference type="EMBL" id="CP000742">
    <property type="protein sequence ID" value="ABR55569.1"/>
    <property type="molecule type" value="Genomic_DNA"/>
</dbReference>
<keyword evidence="1" id="KW-0472">Membrane</keyword>
<dbReference type="HOGENOM" id="CLU_053088_0_0_2"/>
<feature type="transmembrane region" description="Helical" evidence="1">
    <location>
        <begin position="7"/>
        <end position="26"/>
    </location>
</feature>
<dbReference type="Proteomes" id="UP000001107">
    <property type="component" value="Chromosome"/>
</dbReference>